<feature type="region of interest" description="Disordered" evidence="1">
    <location>
        <begin position="1"/>
        <end position="32"/>
    </location>
</feature>
<accession>A0ABV8DUW5</accession>
<evidence type="ECO:0000259" key="2">
    <source>
        <dbReference type="Pfam" id="PF00196"/>
    </source>
</evidence>
<name>A0ABV8DUW5_9NOCA</name>
<comment type="caution">
    <text evidence="3">The sequence shown here is derived from an EMBL/GenBank/DDBJ whole genome shotgun (WGS) entry which is preliminary data.</text>
</comment>
<gene>
    <name evidence="3" type="ORF">ACFO0B_18225</name>
</gene>
<dbReference type="Proteomes" id="UP001595696">
    <property type="component" value="Unassembled WGS sequence"/>
</dbReference>
<protein>
    <submittedName>
        <fullName evidence="3">Helix-turn-helix transcriptional regulator</fullName>
    </submittedName>
</protein>
<evidence type="ECO:0000313" key="4">
    <source>
        <dbReference type="Proteomes" id="UP001595696"/>
    </source>
</evidence>
<dbReference type="Pfam" id="PF00196">
    <property type="entry name" value="GerE"/>
    <property type="match status" value="1"/>
</dbReference>
<dbReference type="Gene3D" id="1.10.10.10">
    <property type="entry name" value="Winged helix-like DNA-binding domain superfamily/Winged helix DNA-binding domain"/>
    <property type="match status" value="1"/>
</dbReference>
<reference evidence="4" key="1">
    <citation type="journal article" date="2019" name="Int. J. Syst. Evol. Microbiol.">
        <title>The Global Catalogue of Microorganisms (GCM) 10K type strain sequencing project: providing services to taxonomists for standard genome sequencing and annotation.</title>
        <authorList>
            <consortium name="The Broad Institute Genomics Platform"/>
            <consortium name="The Broad Institute Genome Sequencing Center for Infectious Disease"/>
            <person name="Wu L."/>
            <person name="Ma J."/>
        </authorList>
    </citation>
    <scope>NUCLEOTIDE SEQUENCE [LARGE SCALE GENOMIC DNA]</scope>
    <source>
        <strain evidence="4">CGMCC 4.7330</strain>
    </source>
</reference>
<feature type="domain" description="HTH luxR-type" evidence="2">
    <location>
        <begin position="32"/>
        <end position="80"/>
    </location>
</feature>
<sequence length="103" mass="11252">MTAATAPLGALSGIHLGRHPGTAAQPQRPQPKLSPREIEVMLHWFANDSKTATCKELYITMGTVNTHLNRIRDKYQAIGRPAQTKAALLARALQDGLILLEDL</sequence>
<evidence type="ECO:0000256" key="1">
    <source>
        <dbReference type="SAM" id="MobiDB-lite"/>
    </source>
</evidence>
<keyword evidence="4" id="KW-1185">Reference proteome</keyword>
<dbReference type="InterPro" id="IPR036388">
    <property type="entry name" value="WH-like_DNA-bd_sf"/>
</dbReference>
<dbReference type="InterPro" id="IPR000792">
    <property type="entry name" value="Tscrpt_reg_LuxR_C"/>
</dbReference>
<proteinExistence type="predicted"/>
<dbReference type="SUPFAM" id="SSF46894">
    <property type="entry name" value="C-terminal effector domain of the bipartite response regulators"/>
    <property type="match status" value="1"/>
</dbReference>
<organism evidence="3 4">
    <name type="scientific">Nocardia jiangsuensis</name>
    <dbReference type="NCBI Taxonomy" id="1691563"/>
    <lineage>
        <taxon>Bacteria</taxon>
        <taxon>Bacillati</taxon>
        <taxon>Actinomycetota</taxon>
        <taxon>Actinomycetes</taxon>
        <taxon>Mycobacteriales</taxon>
        <taxon>Nocardiaceae</taxon>
        <taxon>Nocardia</taxon>
    </lineage>
</organism>
<dbReference type="EMBL" id="JBHSAX010000014">
    <property type="protein sequence ID" value="MFC3963930.1"/>
    <property type="molecule type" value="Genomic_DNA"/>
</dbReference>
<dbReference type="InterPro" id="IPR016032">
    <property type="entry name" value="Sig_transdc_resp-reg_C-effctor"/>
</dbReference>
<evidence type="ECO:0000313" key="3">
    <source>
        <dbReference type="EMBL" id="MFC3963930.1"/>
    </source>
</evidence>
<dbReference type="RefSeq" id="WP_378613657.1">
    <property type="nucleotide sequence ID" value="NZ_JBHSAX010000014.1"/>
</dbReference>